<comment type="subcellular location">
    <subcellularLocation>
        <location evidence="1">Mitochondrion</location>
    </subcellularLocation>
</comment>
<dbReference type="InterPro" id="IPR036967">
    <property type="entry name" value="Ribosomal_uS11_sf"/>
</dbReference>
<reference evidence="8" key="1">
    <citation type="submission" date="2013-04" db="EMBL/GenBank/DDBJ databases">
        <authorList>
            <person name="Qu J."/>
            <person name="Murali S.C."/>
            <person name="Bandaranaike D."/>
            <person name="Bellair M."/>
            <person name="Blankenburg K."/>
            <person name="Chao H."/>
            <person name="Dinh H."/>
            <person name="Doddapaneni H."/>
            <person name="Downs B."/>
            <person name="Dugan-Rocha S."/>
            <person name="Elkadiri S."/>
            <person name="Gnanaolivu R.D."/>
            <person name="Hernandez B."/>
            <person name="Javaid M."/>
            <person name="Jayaseelan J.C."/>
            <person name="Lee S."/>
            <person name="Li M."/>
            <person name="Ming W."/>
            <person name="Munidasa M."/>
            <person name="Muniz J."/>
            <person name="Nguyen L."/>
            <person name="Ongeri F."/>
            <person name="Osuji N."/>
            <person name="Pu L.-L."/>
            <person name="Puazo M."/>
            <person name="Qu C."/>
            <person name="Quiroz J."/>
            <person name="Raj R."/>
            <person name="Weissenberger G."/>
            <person name="Xin Y."/>
            <person name="Zou X."/>
            <person name="Han Y."/>
            <person name="Richards S."/>
            <person name="Worley K."/>
            <person name="Muzny D."/>
            <person name="Gibbs R."/>
        </authorList>
    </citation>
    <scope>NUCLEOTIDE SEQUENCE</scope>
    <source>
        <strain evidence="8">Sampled in the wild</strain>
    </source>
</reference>
<dbReference type="PANTHER" id="PTHR12899">
    <property type="entry name" value="39S RIBOSOMAL PROTEIN L18, MITOCHONDRIAL"/>
    <property type="match status" value="1"/>
</dbReference>
<dbReference type="GO" id="GO:0005743">
    <property type="term" value="C:mitochondrial inner membrane"/>
    <property type="evidence" value="ECO:0007669"/>
    <property type="project" value="UniProtKB-ARBA"/>
</dbReference>
<keyword evidence="4" id="KW-0496">Mitochondrion</keyword>
<comment type="caution">
    <text evidence="8">The sequence shown here is derived from an EMBL/GenBank/DDBJ whole genome shotgun (WGS) entry which is preliminary data.</text>
</comment>
<evidence type="ECO:0000313" key="9">
    <source>
        <dbReference type="Proteomes" id="UP000792457"/>
    </source>
</evidence>
<dbReference type="InterPro" id="IPR005484">
    <property type="entry name" value="Ribosomal_uL18_bac/plant/anim"/>
</dbReference>
<dbReference type="FunFam" id="3.30.420.80:FF:000005">
    <property type="entry name" value="39S ribosomal protein L18, mitochondrial"/>
    <property type="match status" value="1"/>
</dbReference>
<dbReference type="SUPFAM" id="SSF53137">
    <property type="entry name" value="Translational machinery components"/>
    <property type="match status" value="1"/>
</dbReference>
<name>A0A8K0KSI6_LADFU</name>
<dbReference type="PANTHER" id="PTHR12899:SF3">
    <property type="entry name" value="LARGE RIBOSOMAL SUBUNIT PROTEIN UL18M"/>
    <property type="match status" value="1"/>
</dbReference>
<evidence type="ECO:0000256" key="7">
    <source>
        <dbReference type="ARBA" id="ARBA00082661"/>
    </source>
</evidence>
<proteinExistence type="inferred from homology"/>
<evidence type="ECO:0000256" key="1">
    <source>
        <dbReference type="ARBA" id="ARBA00004173"/>
    </source>
</evidence>
<protein>
    <recommendedName>
        <fullName evidence="6">Large ribosomal subunit protein uL18m</fullName>
    </recommendedName>
    <alternativeName>
        <fullName evidence="7">39S ribosomal protein L18, mitochondrial</fullName>
    </alternativeName>
</protein>
<evidence type="ECO:0000313" key="8">
    <source>
        <dbReference type="EMBL" id="KAG8239669.1"/>
    </source>
</evidence>
<dbReference type="GO" id="GO:0008097">
    <property type="term" value="F:5S rRNA binding"/>
    <property type="evidence" value="ECO:0007669"/>
    <property type="project" value="TreeGrafter"/>
</dbReference>
<gene>
    <name evidence="8" type="ORF">J437_LFUL013892</name>
</gene>
<evidence type="ECO:0000256" key="5">
    <source>
        <dbReference type="ARBA" id="ARBA00023274"/>
    </source>
</evidence>
<dbReference type="GO" id="GO:0005840">
    <property type="term" value="C:ribosome"/>
    <property type="evidence" value="ECO:0007669"/>
    <property type="project" value="UniProtKB-KW"/>
</dbReference>
<keyword evidence="9" id="KW-1185">Reference proteome</keyword>
<evidence type="ECO:0000256" key="6">
    <source>
        <dbReference type="ARBA" id="ARBA00069051"/>
    </source>
</evidence>
<keyword evidence="3" id="KW-0689">Ribosomal protein</keyword>
<dbReference type="InterPro" id="IPR057268">
    <property type="entry name" value="Ribosomal_L18"/>
</dbReference>
<evidence type="ECO:0000256" key="3">
    <source>
        <dbReference type="ARBA" id="ARBA00022980"/>
    </source>
</evidence>
<dbReference type="AlphaFoldDB" id="A0A8K0KSI6"/>
<sequence length="194" mass="22596">MNIFHSSIRNSRLDYLSLLSLSAAKRLNHSSISLGPNDVVSTTYENRNPRNLEKLRIAYKPKGYHLEKPFRNFWHKLEITRTGRHLSAAIVHYTGPVVISASTTEWCIRKYLYRTNDTSAYVNLAKVLSHRCLESGILEMKTDYFSEAPKSKKVALFLNEMENNGIILVEPERFEGYKPWDQHRPEKPWEIVED</sequence>
<evidence type="ECO:0000256" key="2">
    <source>
        <dbReference type="ARBA" id="ARBA00007116"/>
    </source>
</evidence>
<dbReference type="GO" id="GO:0003735">
    <property type="term" value="F:structural constituent of ribosome"/>
    <property type="evidence" value="ECO:0007669"/>
    <property type="project" value="InterPro"/>
</dbReference>
<reference evidence="8" key="2">
    <citation type="submission" date="2017-10" db="EMBL/GenBank/DDBJ databases">
        <title>Ladona fulva Genome sequencing and assembly.</title>
        <authorList>
            <person name="Murali S."/>
            <person name="Richards S."/>
            <person name="Bandaranaike D."/>
            <person name="Bellair M."/>
            <person name="Blankenburg K."/>
            <person name="Chao H."/>
            <person name="Dinh H."/>
            <person name="Doddapaneni H."/>
            <person name="Dugan-Rocha S."/>
            <person name="Elkadiri S."/>
            <person name="Gnanaolivu R."/>
            <person name="Hernandez B."/>
            <person name="Skinner E."/>
            <person name="Javaid M."/>
            <person name="Lee S."/>
            <person name="Li M."/>
            <person name="Ming W."/>
            <person name="Munidasa M."/>
            <person name="Muniz J."/>
            <person name="Nguyen L."/>
            <person name="Hughes D."/>
            <person name="Osuji N."/>
            <person name="Pu L.-L."/>
            <person name="Puazo M."/>
            <person name="Qu C."/>
            <person name="Quiroz J."/>
            <person name="Raj R."/>
            <person name="Weissenberger G."/>
            <person name="Xin Y."/>
            <person name="Zou X."/>
            <person name="Han Y."/>
            <person name="Worley K."/>
            <person name="Muzny D."/>
            <person name="Gibbs R."/>
        </authorList>
    </citation>
    <scope>NUCLEOTIDE SEQUENCE</scope>
    <source>
        <strain evidence="8">Sampled in the wild</strain>
    </source>
</reference>
<dbReference type="EMBL" id="KZ309798">
    <property type="protein sequence ID" value="KAG8239669.1"/>
    <property type="molecule type" value="Genomic_DNA"/>
</dbReference>
<comment type="similarity">
    <text evidence="2">Belongs to the universal ribosomal protein uL18 family.</text>
</comment>
<organism evidence="8 9">
    <name type="scientific">Ladona fulva</name>
    <name type="common">Scarce chaser dragonfly</name>
    <name type="synonym">Libellula fulva</name>
    <dbReference type="NCBI Taxonomy" id="123851"/>
    <lineage>
        <taxon>Eukaryota</taxon>
        <taxon>Metazoa</taxon>
        <taxon>Ecdysozoa</taxon>
        <taxon>Arthropoda</taxon>
        <taxon>Hexapoda</taxon>
        <taxon>Insecta</taxon>
        <taxon>Pterygota</taxon>
        <taxon>Palaeoptera</taxon>
        <taxon>Odonata</taxon>
        <taxon>Epiprocta</taxon>
        <taxon>Anisoptera</taxon>
        <taxon>Libelluloidea</taxon>
        <taxon>Libellulidae</taxon>
        <taxon>Ladona</taxon>
    </lineage>
</organism>
<dbReference type="Gene3D" id="3.30.420.80">
    <property type="entry name" value="Ribosomal protein S11"/>
    <property type="match status" value="1"/>
</dbReference>
<dbReference type="GO" id="GO:1990904">
    <property type="term" value="C:ribonucleoprotein complex"/>
    <property type="evidence" value="ECO:0007669"/>
    <property type="project" value="UniProtKB-KW"/>
</dbReference>
<keyword evidence="5" id="KW-0687">Ribonucleoprotein</keyword>
<dbReference type="GO" id="GO:0006412">
    <property type="term" value="P:translation"/>
    <property type="evidence" value="ECO:0007669"/>
    <property type="project" value="InterPro"/>
</dbReference>
<dbReference type="OrthoDB" id="1932324at2759"/>
<dbReference type="CDD" id="cd00432">
    <property type="entry name" value="Ribosomal_L18_L5e"/>
    <property type="match status" value="1"/>
</dbReference>
<accession>A0A8K0KSI6</accession>
<evidence type="ECO:0000256" key="4">
    <source>
        <dbReference type="ARBA" id="ARBA00023128"/>
    </source>
</evidence>
<dbReference type="Proteomes" id="UP000792457">
    <property type="component" value="Unassembled WGS sequence"/>
</dbReference>